<evidence type="ECO:0000259" key="2">
    <source>
        <dbReference type="PROSITE" id="PS50234"/>
    </source>
</evidence>
<dbReference type="SUPFAM" id="SSF52540">
    <property type="entry name" value="P-loop containing nucleoside triphosphate hydrolases"/>
    <property type="match status" value="2"/>
</dbReference>
<sequence>MTQVPEWELQEELLQEVPHADRAQVGQLLSCCFSLLSPEAAALAIPDFPSAALPALVKLLGEFPDLPLHSLLTRAYPYRSLLGQDGVRAVEDLLGTFQVTEPEHALEMRVQEVREVPADGHRAAATIAYGGSSSKVEVARGAGSGGSPPAQFVETPYQASLLAQLMQSHVAADLCVIGPRGCGKSATVRQLAALLGYTIEPIVLFQDMTSRDLVQQRTTLPSGDTVWYDSPLVSAALHGHLAVLDGLHRVHPGTLSVIHRLAQDRELQLHDGRRLLRHDRYEELRAKMGWTEEQMAAAGVQRIHPSFRIVALAELPSSGKGSTQWLTSELLNLFLFHEMRPLSSHEELSIINDLYGKPSYTVESVVEVAHNLRESEDPTLRAIAPSLSTRQLLRIARRMASFPSDAAYDAVQRASLARFLPNIARQSLEKLLTSLNVEGKKIVDGQVLSADCVINGDTIKIGSTIGKRYPDTAAKSKVPDILFYDVPQHIVLLEALLQDFVLGEHLLLVGNQGVGKNKVADRLLQILNRPREYIQLHRDTTVQTLTLQPTVRDGIVVYDDSPLVTAVKLGHVLVVDEADKAPTHVTCILKTLVESGEMILSDGRRIVPSNDIRASSPSPNIIPINPDFRMIVLANRPGFPFLGNDFFGSLGDLFSCHAVDNPSPESERTLLKSYGPDVPEALIDKLVKAFGELRNMADQGLVNYPYSTREVVNIVKHLQKFPDEGLANVVSNVFDFDQHSKETLETLVNVLHKHGIPVGAKPTNVSLATELPLPPLKQVAQWLVIQTQTSSLGVEERFLKSRKPVSVPHEIFNVDKVEARSTYFSEMQSYWTLPISESTIISGLAVTKGPNFAEDLIHVATVNPLGVLTMSPYKDKALYLSMQGLLGSNRYSRTQVTLVALDHSKRGSILVHEESSNSLVILDTEKKLASVIPVASLLEQATEKISQRFGGSKDQSSWKMVPVNGSNDVILYEKGGSKIDLINIDDMVAFSLTVPFEISSLHVVGSDTWLLSDSDERRYSLKKQNVNDNCPSVLRVMYQEGSDSDSIPLGSVIQTDSTGLGSKALSEALGQKISSPNRFLSTSRSLATVVVGFPDLDLSATDVYAWKREHGVSSKSTAIVMSDIGQIVRPIRVGEVPPAINQQNDEGLAGYLEVVDVVDHKMRFVPVPEPKVSSAASAYVYAKSQEPILIAERSNSGLVTVDKGGCVRLWETGLAQLERSLDEWQKMLGTGRDDLQLTVDRYSGLDVSSPKHGKIDKNNDPHVGGNTWAGGTGGRDTAGLGGKGGPYRLDAGHKVHQLSDAEKEAIPEHVKKAAREMGQRAFQQRLKEIQMSPYDAKLYEQFYQGVSKQIQSLRVVLSSLQAKSKERQWLRHQTSGELDDTKLIEGLTGEKTIYRRRAEAEPELGAPQMKPKRLRLVVDVSGSMYRFNGYDGRLDREMEAMVLVMEAFQGHEDKILYDIHGHSGEGYGIEFVDSSKPPKDNKERLDVIKTMHAHAQFCISGDHTLAATKTAISSLAQEDCDEAIVVILSDANLERYGIPPKRFALALTEESKVNAYAIFIGSLGDQAVRLSKQMPAGRAFVCMDLKDIPQILQQIFTASMLGPD</sequence>
<protein>
    <submittedName>
        <fullName evidence="3">von Willebrand factor A domain-containing protein 8</fullName>
    </submittedName>
</protein>
<gene>
    <name evidence="3" type="ORF">KUF71_015328</name>
</gene>
<organism evidence="3 4">
    <name type="scientific">Frankliniella fusca</name>
    <dbReference type="NCBI Taxonomy" id="407009"/>
    <lineage>
        <taxon>Eukaryota</taxon>
        <taxon>Metazoa</taxon>
        <taxon>Ecdysozoa</taxon>
        <taxon>Arthropoda</taxon>
        <taxon>Hexapoda</taxon>
        <taxon>Insecta</taxon>
        <taxon>Pterygota</taxon>
        <taxon>Neoptera</taxon>
        <taxon>Paraneoptera</taxon>
        <taxon>Thysanoptera</taxon>
        <taxon>Terebrantia</taxon>
        <taxon>Thripoidea</taxon>
        <taxon>Thripidae</taxon>
        <taxon>Frankliniella</taxon>
    </lineage>
</organism>
<dbReference type="InterPro" id="IPR011704">
    <property type="entry name" value="ATPase_dyneun-rel_AAA"/>
</dbReference>
<dbReference type="Pfam" id="PF07728">
    <property type="entry name" value="AAA_5"/>
    <property type="match status" value="2"/>
</dbReference>
<dbReference type="PROSITE" id="PS50234">
    <property type="entry name" value="VWFA"/>
    <property type="match status" value="1"/>
</dbReference>
<dbReference type="InterPro" id="IPR027417">
    <property type="entry name" value="P-loop_NTPase"/>
</dbReference>
<accession>A0AAE1HTC1</accession>
<dbReference type="GO" id="GO:0005737">
    <property type="term" value="C:cytoplasm"/>
    <property type="evidence" value="ECO:0007669"/>
    <property type="project" value="TreeGrafter"/>
</dbReference>
<dbReference type="Gene3D" id="3.40.50.410">
    <property type="entry name" value="von Willebrand factor, type A domain"/>
    <property type="match status" value="1"/>
</dbReference>
<dbReference type="SMART" id="SM00327">
    <property type="entry name" value="VWA"/>
    <property type="match status" value="1"/>
</dbReference>
<feature type="region of interest" description="Disordered" evidence="1">
    <location>
        <begin position="1248"/>
        <end position="1285"/>
    </location>
</feature>
<reference evidence="3" key="2">
    <citation type="journal article" date="2023" name="BMC Genomics">
        <title>Pest status, molecular evolution, and epigenetic factors derived from the genome assembly of Frankliniella fusca, a thysanopteran phytovirus vector.</title>
        <authorList>
            <person name="Catto M.A."/>
            <person name="Labadie P.E."/>
            <person name="Jacobson A.L."/>
            <person name="Kennedy G.G."/>
            <person name="Srinivasan R."/>
            <person name="Hunt B.G."/>
        </authorList>
    </citation>
    <scope>NUCLEOTIDE SEQUENCE</scope>
    <source>
        <strain evidence="3">PL_HMW_Pooled</strain>
    </source>
</reference>
<dbReference type="GO" id="GO:0016887">
    <property type="term" value="F:ATP hydrolysis activity"/>
    <property type="evidence" value="ECO:0007669"/>
    <property type="project" value="InterPro"/>
</dbReference>
<evidence type="ECO:0000313" key="4">
    <source>
        <dbReference type="Proteomes" id="UP001219518"/>
    </source>
</evidence>
<feature type="compositionally biased region" description="Gly residues" evidence="1">
    <location>
        <begin position="1267"/>
        <end position="1285"/>
    </location>
</feature>
<dbReference type="Gene3D" id="3.40.50.300">
    <property type="entry name" value="P-loop containing nucleotide triphosphate hydrolases"/>
    <property type="match status" value="2"/>
</dbReference>
<feature type="domain" description="VWFA" evidence="2">
    <location>
        <begin position="1413"/>
        <end position="1595"/>
    </location>
</feature>
<dbReference type="EMBL" id="JAHWGI010001273">
    <property type="protein sequence ID" value="KAK3926993.1"/>
    <property type="molecule type" value="Genomic_DNA"/>
</dbReference>
<comment type="caution">
    <text evidence="3">The sequence shown here is derived from an EMBL/GenBank/DDBJ whole genome shotgun (WGS) entry which is preliminary data.</text>
</comment>
<dbReference type="PANTHER" id="PTHR21610">
    <property type="entry name" value="VON WILLEBRAND FACTOR A DOMAIN-CONTAINING PROTEIN 8"/>
    <property type="match status" value="1"/>
</dbReference>
<dbReference type="PANTHER" id="PTHR21610:SF9">
    <property type="entry name" value="VON WILLEBRAND FACTOR A DOMAIN-CONTAINING PROTEIN 8"/>
    <property type="match status" value="1"/>
</dbReference>
<evidence type="ECO:0000313" key="3">
    <source>
        <dbReference type="EMBL" id="KAK3926993.1"/>
    </source>
</evidence>
<dbReference type="InterPro" id="IPR002035">
    <property type="entry name" value="VWF_A"/>
</dbReference>
<evidence type="ECO:0000256" key="1">
    <source>
        <dbReference type="SAM" id="MobiDB-lite"/>
    </source>
</evidence>
<dbReference type="InterPro" id="IPR003593">
    <property type="entry name" value="AAA+_ATPase"/>
</dbReference>
<dbReference type="GO" id="GO:0032991">
    <property type="term" value="C:protein-containing complex"/>
    <property type="evidence" value="ECO:0007669"/>
    <property type="project" value="UniProtKB-ARBA"/>
</dbReference>
<dbReference type="SUPFAM" id="SSF53300">
    <property type="entry name" value="vWA-like"/>
    <property type="match status" value="1"/>
</dbReference>
<proteinExistence type="predicted"/>
<dbReference type="InterPro" id="IPR036465">
    <property type="entry name" value="vWFA_dom_sf"/>
</dbReference>
<dbReference type="SMART" id="SM00382">
    <property type="entry name" value="AAA"/>
    <property type="match status" value="2"/>
</dbReference>
<dbReference type="FunFam" id="3.40.50.300:FF:000663">
    <property type="entry name" value="von Willebrand factor A domain containing 8"/>
    <property type="match status" value="1"/>
</dbReference>
<keyword evidence="4" id="KW-1185">Reference proteome</keyword>
<dbReference type="Proteomes" id="UP001219518">
    <property type="component" value="Unassembled WGS sequence"/>
</dbReference>
<dbReference type="InterPro" id="IPR039891">
    <property type="entry name" value="VWA8"/>
</dbReference>
<name>A0AAE1HTC1_9NEOP</name>
<dbReference type="GO" id="GO:0005524">
    <property type="term" value="F:ATP binding"/>
    <property type="evidence" value="ECO:0007669"/>
    <property type="project" value="InterPro"/>
</dbReference>
<reference evidence="3" key="1">
    <citation type="submission" date="2021-07" db="EMBL/GenBank/DDBJ databases">
        <authorList>
            <person name="Catto M.A."/>
            <person name="Jacobson A."/>
            <person name="Kennedy G."/>
            <person name="Labadie P."/>
            <person name="Hunt B.G."/>
            <person name="Srinivasan R."/>
        </authorList>
    </citation>
    <scope>NUCLEOTIDE SEQUENCE</scope>
    <source>
        <strain evidence="3">PL_HMW_Pooled</strain>
        <tissue evidence="3">Head</tissue>
    </source>
</reference>